<gene>
    <name evidence="2" type="ORF">MNBD_GAMMA21-1686</name>
</gene>
<sequence length="185" mass="20527">MAKVHPNITTELAEWIGRQPVFFTASAPLAEDSHINLSPRGLDSFRVINEHETIILDLTGSGNETAAHLTQNGRLTVMFCAFTGPPQILRLFGQGTVIRPGEQKWSEFRAQFADDLPGVRQIFHQQVTRVQTSCGFGVPLMKLESQRDLLPKWAMKRGEDGIQEYQKEKNATSIDGLPAPGLTNS</sequence>
<dbReference type="PANTHER" id="PTHR39336:SF1">
    <property type="entry name" value="PYRIDOXAMINE PHOSPHATE OXIDASE FAMILY PROTEIN (AFU_ORTHOLOGUE AFUA_6G11440)"/>
    <property type="match status" value="1"/>
</dbReference>
<proteinExistence type="predicted"/>
<name>A0A3B1A1R4_9ZZZZ</name>
<dbReference type="EMBL" id="UOFR01000069">
    <property type="protein sequence ID" value="VAW99688.1"/>
    <property type="molecule type" value="Genomic_DNA"/>
</dbReference>
<dbReference type="Gene3D" id="2.30.110.10">
    <property type="entry name" value="Electron Transport, Fmn-binding Protein, Chain A"/>
    <property type="match status" value="1"/>
</dbReference>
<evidence type="ECO:0000313" key="2">
    <source>
        <dbReference type="EMBL" id="VAW99688.1"/>
    </source>
</evidence>
<dbReference type="PANTHER" id="PTHR39336">
    <property type="entry name" value="PYRIDOXAMINE PHOSPHATE OXIDASE FAMILY PROTEIN (AFU_ORTHOLOGUE AFUA_6G11440)"/>
    <property type="match status" value="1"/>
</dbReference>
<dbReference type="InterPro" id="IPR011576">
    <property type="entry name" value="Pyridox_Oxase_N"/>
</dbReference>
<dbReference type="InterPro" id="IPR012349">
    <property type="entry name" value="Split_barrel_FMN-bd"/>
</dbReference>
<dbReference type="SUPFAM" id="SSF50475">
    <property type="entry name" value="FMN-binding split barrel"/>
    <property type="match status" value="1"/>
</dbReference>
<feature type="domain" description="Pyridoxamine 5'-phosphate oxidase N-terminal" evidence="1">
    <location>
        <begin position="8"/>
        <end position="132"/>
    </location>
</feature>
<accession>A0A3B1A1R4</accession>
<reference evidence="2" key="1">
    <citation type="submission" date="2018-06" db="EMBL/GenBank/DDBJ databases">
        <authorList>
            <person name="Zhirakovskaya E."/>
        </authorList>
    </citation>
    <scope>NUCLEOTIDE SEQUENCE</scope>
</reference>
<evidence type="ECO:0000259" key="1">
    <source>
        <dbReference type="Pfam" id="PF01243"/>
    </source>
</evidence>
<organism evidence="2">
    <name type="scientific">hydrothermal vent metagenome</name>
    <dbReference type="NCBI Taxonomy" id="652676"/>
    <lineage>
        <taxon>unclassified sequences</taxon>
        <taxon>metagenomes</taxon>
        <taxon>ecological metagenomes</taxon>
    </lineage>
</organism>
<protein>
    <recommendedName>
        <fullName evidence="1">Pyridoxamine 5'-phosphate oxidase N-terminal domain-containing protein</fullName>
    </recommendedName>
</protein>
<dbReference type="Pfam" id="PF01243">
    <property type="entry name" value="PNPOx_N"/>
    <property type="match status" value="1"/>
</dbReference>
<dbReference type="AlphaFoldDB" id="A0A3B1A1R4"/>